<dbReference type="AlphaFoldDB" id="A0A136Q6S0"/>
<dbReference type="EMBL" id="LSZW01000046">
    <property type="protein sequence ID" value="KXK66367.1"/>
    <property type="molecule type" value="Genomic_DNA"/>
</dbReference>
<protein>
    <submittedName>
        <fullName evidence="2">Putative secondary thiamine-phosphate synthase enzyme</fullName>
    </submittedName>
</protein>
<organism evidence="2 3">
    <name type="scientific">Christensenella minuta</name>
    <dbReference type="NCBI Taxonomy" id="626937"/>
    <lineage>
        <taxon>Bacteria</taxon>
        <taxon>Bacillati</taxon>
        <taxon>Bacillota</taxon>
        <taxon>Clostridia</taxon>
        <taxon>Christensenellales</taxon>
        <taxon>Christensenellaceae</taxon>
        <taxon>Christensenella</taxon>
    </lineage>
</organism>
<dbReference type="KEGG" id="cmiu:B1H56_14075"/>
<evidence type="ECO:0000256" key="1">
    <source>
        <dbReference type="ARBA" id="ARBA00005534"/>
    </source>
</evidence>
<keyword evidence="3" id="KW-1185">Reference proteome</keyword>
<proteinExistence type="inferred from homology"/>
<dbReference type="Proteomes" id="UP000070366">
    <property type="component" value="Unassembled WGS sequence"/>
</dbReference>
<dbReference type="RefSeq" id="WP_066523058.1">
    <property type="nucleotide sequence ID" value="NZ_CABMOF010000012.1"/>
</dbReference>
<dbReference type="PANTHER" id="PTHR30615">
    <property type="entry name" value="UNCHARACTERIZED PROTEIN YJBQ-RELATED"/>
    <property type="match status" value="1"/>
</dbReference>
<dbReference type="STRING" id="626937.HMPREF3293_00773"/>
<dbReference type="PANTHER" id="PTHR30615:SF8">
    <property type="entry name" value="UPF0047 PROTEIN C4A8.02C"/>
    <property type="match status" value="1"/>
</dbReference>
<dbReference type="InterPro" id="IPR035917">
    <property type="entry name" value="YjbQ-like_sf"/>
</dbReference>
<dbReference type="Gene3D" id="2.60.120.460">
    <property type="entry name" value="YjbQ-like"/>
    <property type="match status" value="1"/>
</dbReference>
<dbReference type="InterPro" id="IPR001602">
    <property type="entry name" value="UPF0047_YjbQ-like"/>
</dbReference>
<gene>
    <name evidence="2" type="ORF">HMPREF3293_00773</name>
</gene>
<reference evidence="2 3" key="1">
    <citation type="submission" date="2016-02" db="EMBL/GenBank/DDBJ databases">
        <authorList>
            <person name="Wen L."/>
            <person name="He K."/>
            <person name="Yang H."/>
        </authorList>
    </citation>
    <scope>NUCLEOTIDE SEQUENCE [LARGE SCALE GENOMIC DNA]</scope>
    <source>
        <strain evidence="2 3">DSM 22607</strain>
    </source>
</reference>
<dbReference type="Pfam" id="PF01894">
    <property type="entry name" value="YjbQ"/>
    <property type="match status" value="1"/>
</dbReference>
<evidence type="ECO:0000313" key="3">
    <source>
        <dbReference type="Proteomes" id="UP000070366"/>
    </source>
</evidence>
<accession>A0A136Q6S0</accession>
<comment type="similarity">
    <text evidence="1">Belongs to the UPF0047 family.</text>
</comment>
<comment type="caution">
    <text evidence="2">The sequence shown here is derived from an EMBL/GenBank/DDBJ whole genome shotgun (WGS) entry which is preliminary data.</text>
</comment>
<dbReference type="OrthoDB" id="9801725at2"/>
<dbReference type="SUPFAM" id="SSF111038">
    <property type="entry name" value="YjbQ-like"/>
    <property type="match status" value="1"/>
</dbReference>
<sequence>MKMYQDSIAVQSEGLHPTFHNITAEIKEILAKSGIKNGLLTVYSHHTTCSVMIQECSHDKTYFGLEYLQQDLCNLMEQLVPTCRVENQYLHPGPKHIEFGDSVGEPGPWTSLNTDAHLRSCFFGRSESIQVEDGALDLGEFGYVYFIDWDQVRGRKRTVKITVIGE</sequence>
<evidence type="ECO:0000313" key="2">
    <source>
        <dbReference type="EMBL" id="KXK66367.1"/>
    </source>
</evidence>
<name>A0A136Q6S0_9FIRM</name>